<feature type="region of interest" description="Disordered" evidence="1">
    <location>
        <begin position="1"/>
        <end position="65"/>
    </location>
</feature>
<dbReference type="OrthoDB" id="4415578at2759"/>
<dbReference type="GO" id="GO:0003700">
    <property type="term" value="F:DNA-binding transcription factor activity"/>
    <property type="evidence" value="ECO:0007669"/>
    <property type="project" value="InterPro"/>
</dbReference>
<feature type="domain" description="BZIP" evidence="2">
    <location>
        <begin position="21"/>
        <end position="36"/>
    </location>
</feature>
<dbReference type="RefSeq" id="XP_025481314.1">
    <property type="nucleotide sequence ID" value="XM_025618869.1"/>
</dbReference>
<dbReference type="AlphaFoldDB" id="A0A318YNK3"/>
<evidence type="ECO:0000313" key="3">
    <source>
        <dbReference type="EMBL" id="PYH35836.1"/>
    </source>
</evidence>
<accession>A0A318YNK3</accession>
<keyword evidence="4" id="KW-1185">Reference proteome</keyword>
<evidence type="ECO:0000313" key="4">
    <source>
        <dbReference type="Proteomes" id="UP000247647"/>
    </source>
</evidence>
<organism evidence="3 4">
    <name type="scientific">Aspergillus neoniger (strain CBS 115656)</name>
    <dbReference type="NCBI Taxonomy" id="1448310"/>
    <lineage>
        <taxon>Eukaryota</taxon>
        <taxon>Fungi</taxon>
        <taxon>Dikarya</taxon>
        <taxon>Ascomycota</taxon>
        <taxon>Pezizomycotina</taxon>
        <taxon>Eurotiomycetes</taxon>
        <taxon>Eurotiomycetidae</taxon>
        <taxon>Eurotiales</taxon>
        <taxon>Aspergillaceae</taxon>
        <taxon>Aspergillus</taxon>
        <taxon>Aspergillus subgen. Circumdati</taxon>
    </lineage>
</organism>
<protein>
    <recommendedName>
        <fullName evidence="2">BZIP domain-containing protein</fullName>
    </recommendedName>
</protein>
<feature type="compositionally biased region" description="Basic residues" evidence="1">
    <location>
        <begin position="20"/>
        <end position="41"/>
    </location>
</feature>
<evidence type="ECO:0000259" key="2">
    <source>
        <dbReference type="PROSITE" id="PS00036"/>
    </source>
</evidence>
<dbReference type="CDD" id="cd14688">
    <property type="entry name" value="bZIP_YAP"/>
    <property type="match status" value="1"/>
</dbReference>
<sequence length="271" mass="30956">MDSLLDPNMAEIRLQPCPSQRKRIQNRMAQRKFREKAKAQKQSHSPDNQAHTVGNGKSHDAPPNLPSRIMDPEPHDNGYAYLTSGTHVGPLPAFTCSIPGLLADNVQESNHNTWEDAIFTLPERIEQSPYDLQTSSLEEQFFKPCPPTRADYGILDPNLAFFGKPQDQQKGQRPEERHRCRSTIDTCHCDRGHPNPPKHAHRIVQYQRAKLLYQTEQLLEKVESLYDVGISLGVLVDNNHLRDLIRRAIEGFRSQRGLETYNRAEEHLGVQ</sequence>
<evidence type="ECO:0000256" key="1">
    <source>
        <dbReference type="SAM" id="MobiDB-lite"/>
    </source>
</evidence>
<dbReference type="Proteomes" id="UP000247647">
    <property type="component" value="Unassembled WGS sequence"/>
</dbReference>
<name>A0A318YNK3_ASPNB</name>
<dbReference type="InterPro" id="IPR004827">
    <property type="entry name" value="bZIP"/>
</dbReference>
<feature type="compositionally biased region" description="Polar residues" evidence="1">
    <location>
        <begin position="42"/>
        <end position="52"/>
    </location>
</feature>
<dbReference type="GeneID" id="37121325"/>
<proteinExistence type="predicted"/>
<dbReference type="PROSITE" id="PS00036">
    <property type="entry name" value="BZIP_BASIC"/>
    <property type="match status" value="1"/>
</dbReference>
<gene>
    <name evidence="3" type="ORF">BO87DRAFT_25303</name>
</gene>
<dbReference type="EMBL" id="KZ821455">
    <property type="protein sequence ID" value="PYH35836.1"/>
    <property type="molecule type" value="Genomic_DNA"/>
</dbReference>
<reference evidence="3" key="1">
    <citation type="submission" date="2016-12" db="EMBL/GenBank/DDBJ databases">
        <title>The genomes of Aspergillus section Nigri reveals drivers in fungal speciation.</title>
        <authorList>
            <consortium name="DOE Joint Genome Institute"/>
            <person name="Vesth T.C."/>
            <person name="Nybo J."/>
            <person name="Theobald S."/>
            <person name="Brandl J."/>
            <person name="Frisvad J.C."/>
            <person name="Nielsen K.F."/>
            <person name="Lyhne E.K."/>
            <person name="Kogle M.E."/>
            <person name="Kuo A."/>
            <person name="Riley R."/>
            <person name="Clum A."/>
            <person name="Nolan M."/>
            <person name="Lipzen A."/>
            <person name="Salamov A."/>
            <person name="Henrissat B."/>
            <person name="Wiebenga A."/>
            <person name="De Vries R.P."/>
            <person name="Grigoriev I.V."/>
            <person name="Mortensen U.H."/>
            <person name="Andersen M.R."/>
            <person name="Baker S.E."/>
        </authorList>
    </citation>
    <scope>NUCLEOTIDE SEQUENCE [LARGE SCALE GENOMIC DNA]</scope>
    <source>
        <strain evidence="3">CBS 115656</strain>
    </source>
</reference>